<proteinExistence type="predicted"/>
<dbReference type="GO" id="GO:0032259">
    <property type="term" value="P:methylation"/>
    <property type="evidence" value="ECO:0007669"/>
    <property type="project" value="UniProtKB-KW"/>
</dbReference>
<feature type="domain" description="Methyltransferase" evidence="1">
    <location>
        <begin position="46"/>
        <end position="135"/>
    </location>
</feature>
<comment type="caution">
    <text evidence="2">The sequence shown here is derived from an EMBL/GenBank/DDBJ whole genome shotgun (WGS) entry which is preliminary data.</text>
</comment>
<dbReference type="PANTHER" id="PTHR42912">
    <property type="entry name" value="METHYLTRANSFERASE"/>
    <property type="match status" value="1"/>
</dbReference>
<name>A0ABT7S9Q4_9CELL</name>
<accession>A0ABT7S9Q4</accession>
<protein>
    <submittedName>
        <fullName evidence="2">Class I SAM-dependent methyltransferase</fullName>
        <ecNumber evidence="2">2.1.1.-</ecNumber>
    </submittedName>
</protein>
<dbReference type="InterPro" id="IPR050508">
    <property type="entry name" value="Methyltransf_Superfamily"/>
</dbReference>
<organism evidence="2 3">
    <name type="scientific">Cellulomonas edaphi</name>
    <dbReference type="NCBI Taxonomy" id="3053468"/>
    <lineage>
        <taxon>Bacteria</taxon>
        <taxon>Bacillati</taxon>
        <taxon>Actinomycetota</taxon>
        <taxon>Actinomycetes</taxon>
        <taxon>Micrococcales</taxon>
        <taxon>Cellulomonadaceae</taxon>
        <taxon>Cellulomonas</taxon>
    </lineage>
</organism>
<gene>
    <name evidence="2" type="ORF">QRT05_13385</name>
</gene>
<reference evidence="2 3" key="1">
    <citation type="submission" date="2023-06" db="EMBL/GenBank/DDBJ databases">
        <title>Cellulomonas sp. MW9 Whole genome sequence.</title>
        <authorList>
            <person name="Park S."/>
        </authorList>
    </citation>
    <scope>NUCLEOTIDE SEQUENCE [LARGE SCALE GENOMIC DNA]</scope>
    <source>
        <strain evidence="2 3">MW9</strain>
    </source>
</reference>
<dbReference type="InterPro" id="IPR041698">
    <property type="entry name" value="Methyltransf_25"/>
</dbReference>
<keyword evidence="2" id="KW-0808">Transferase</keyword>
<dbReference type="GO" id="GO:0008168">
    <property type="term" value="F:methyltransferase activity"/>
    <property type="evidence" value="ECO:0007669"/>
    <property type="project" value="UniProtKB-KW"/>
</dbReference>
<evidence type="ECO:0000313" key="2">
    <source>
        <dbReference type="EMBL" id="MDM7832331.1"/>
    </source>
</evidence>
<dbReference type="InterPro" id="IPR029063">
    <property type="entry name" value="SAM-dependent_MTases_sf"/>
</dbReference>
<sequence length="206" mass="21983">MTGDMTASAQYWEERYRDRDPAWGTQPNATLVAVLSGLDLAPGAALDLGCGHGGDALWLARGGWRVTAVDVSAIALGRVADAAHGLAVTTERHDVTQTLPRGEFDLVTATYFQTPLDIDRDAIVRRVSDRVRPGGTLVVIDHGSVPPSSGLAHVHEFPTPDETLASIGLGACWTPLRTDTAVRELVMPEGDVVELLDNVLVLRRAG</sequence>
<keyword evidence="2" id="KW-0489">Methyltransferase</keyword>
<dbReference type="Pfam" id="PF13649">
    <property type="entry name" value="Methyltransf_25"/>
    <property type="match status" value="1"/>
</dbReference>
<dbReference type="SUPFAM" id="SSF53335">
    <property type="entry name" value="S-adenosyl-L-methionine-dependent methyltransferases"/>
    <property type="match status" value="1"/>
</dbReference>
<keyword evidence="3" id="KW-1185">Reference proteome</keyword>
<dbReference type="Proteomes" id="UP001321453">
    <property type="component" value="Unassembled WGS sequence"/>
</dbReference>
<dbReference type="EMBL" id="JAUCGR010000003">
    <property type="protein sequence ID" value="MDM7832331.1"/>
    <property type="molecule type" value="Genomic_DNA"/>
</dbReference>
<evidence type="ECO:0000313" key="3">
    <source>
        <dbReference type="Proteomes" id="UP001321453"/>
    </source>
</evidence>
<dbReference type="CDD" id="cd02440">
    <property type="entry name" value="AdoMet_MTases"/>
    <property type="match status" value="1"/>
</dbReference>
<evidence type="ECO:0000259" key="1">
    <source>
        <dbReference type="Pfam" id="PF13649"/>
    </source>
</evidence>
<dbReference type="EC" id="2.1.1.-" evidence="2"/>
<dbReference type="RefSeq" id="WP_289447768.1">
    <property type="nucleotide sequence ID" value="NZ_JAUCGR010000003.1"/>
</dbReference>
<dbReference type="Gene3D" id="3.40.50.150">
    <property type="entry name" value="Vaccinia Virus protein VP39"/>
    <property type="match status" value="1"/>
</dbReference>